<evidence type="ECO:0000313" key="1">
    <source>
        <dbReference type="EMBL" id="JAP21497.1"/>
    </source>
</evidence>
<sequence>MVMPIVDVVESKIGLEQQNGIVGNLLISFYRFDLGYFFVSLSKSAHSSANLALIVWMKTAL</sequence>
<reference evidence="1" key="1">
    <citation type="submission" date="2015-12" db="EMBL/GenBank/DDBJ databases">
        <title>Gene expression during late stages of embryo sac development: a critical building block for successful pollen-pistil interactions.</title>
        <authorList>
            <person name="Liu Y."/>
            <person name="Joly V."/>
            <person name="Sabar M."/>
            <person name="Matton D.P."/>
        </authorList>
    </citation>
    <scope>NUCLEOTIDE SEQUENCE</scope>
</reference>
<organism evidence="1">
    <name type="scientific">Solanum chacoense</name>
    <name type="common">Chaco potato</name>
    <dbReference type="NCBI Taxonomy" id="4108"/>
    <lineage>
        <taxon>Eukaryota</taxon>
        <taxon>Viridiplantae</taxon>
        <taxon>Streptophyta</taxon>
        <taxon>Embryophyta</taxon>
        <taxon>Tracheophyta</taxon>
        <taxon>Spermatophyta</taxon>
        <taxon>Magnoliopsida</taxon>
        <taxon>eudicotyledons</taxon>
        <taxon>Gunneridae</taxon>
        <taxon>Pentapetalae</taxon>
        <taxon>asterids</taxon>
        <taxon>lamiids</taxon>
        <taxon>Solanales</taxon>
        <taxon>Solanaceae</taxon>
        <taxon>Solanoideae</taxon>
        <taxon>Solaneae</taxon>
        <taxon>Solanum</taxon>
    </lineage>
</organism>
<dbReference type="EMBL" id="GEDG01017629">
    <property type="protein sequence ID" value="JAP21497.1"/>
    <property type="molecule type" value="Transcribed_RNA"/>
</dbReference>
<protein>
    <submittedName>
        <fullName evidence="1">Putative ovule protein</fullName>
    </submittedName>
</protein>
<dbReference type="AlphaFoldDB" id="A0A0V0HNS0"/>
<name>A0A0V0HNS0_SOLCH</name>
<proteinExistence type="predicted"/>
<accession>A0A0V0HNS0</accession>